<proteinExistence type="predicted"/>
<evidence type="ECO:0000313" key="1">
    <source>
        <dbReference type="EMBL" id="BDZ52570.1"/>
    </source>
</evidence>
<protein>
    <recommendedName>
        <fullName evidence="3">HD domain-containing protein</fullName>
    </recommendedName>
</protein>
<sequence length="159" mass="18008">MSTLRRAIEIAYEAHDGQFRLGGAAFITHPMAVAAIMAERGYASWVLQACWLHDVVEDTDWTIERLRAEGFSEKVLLLVDLLTRRADETYAEYIERVASDPTSTEIKLADNRHNSSPDQLQHVTPSARRSKIVRYAKSRARLERARHDHRTHDAAVAAA</sequence>
<reference evidence="2" key="1">
    <citation type="journal article" date="2019" name="Int. J. Syst. Evol. Microbiol.">
        <title>The Global Catalogue of Microorganisms (GCM) 10K type strain sequencing project: providing services to taxonomists for standard genome sequencing and annotation.</title>
        <authorList>
            <consortium name="The Broad Institute Genomics Platform"/>
            <consortium name="The Broad Institute Genome Sequencing Center for Infectious Disease"/>
            <person name="Wu L."/>
            <person name="Ma J."/>
        </authorList>
    </citation>
    <scope>NUCLEOTIDE SEQUENCE [LARGE SCALE GENOMIC DNA]</scope>
    <source>
        <strain evidence="2">NBRC 108728</strain>
    </source>
</reference>
<name>A0ABM8GVS1_9MICO</name>
<dbReference type="Proteomes" id="UP001321486">
    <property type="component" value="Plasmid pNBRC108728a"/>
</dbReference>
<dbReference type="EMBL" id="AP027733">
    <property type="protein sequence ID" value="BDZ52570.1"/>
    <property type="molecule type" value="Genomic_DNA"/>
</dbReference>
<evidence type="ECO:0000313" key="2">
    <source>
        <dbReference type="Proteomes" id="UP001321486"/>
    </source>
</evidence>
<dbReference type="Gene3D" id="1.10.3210.10">
    <property type="entry name" value="Hypothetical protein af1432"/>
    <property type="match status" value="1"/>
</dbReference>
<accession>A0ABM8GVS1</accession>
<keyword evidence="1" id="KW-0614">Plasmid</keyword>
<gene>
    <name evidence="1" type="ORF">GCM10025867_48110</name>
</gene>
<keyword evidence="2" id="KW-1185">Reference proteome</keyword>
<geneLocation type="plasmid" evidence="1 2">
    <name>pNBRC108728a</name>
</geneLocation>
<dbReference type="PANTHER" id="PTHR46246:SF1">
    <property type="entry name" value="GUANOSINE-3',5'-BIS(DIPHOSPHATE) 3'-PYROPHOSPHOHYDROLASE MESH1"/>
    <property type="match status" value="1"/>
</dbReference>
<dbReference type="RefSeq" id="WP_286347414.1">
    <property type="nucleotide sequence ID" value="NZ_AP027733.1"/>
</dbReference>
<evidence type="ECO:0008006" key="3">
    <source>
        <dbReference type="Google" id="ProtNLM"/>
    </source>
</evidence>
<dbReference type="PANTHER" id="PTHR46246">
    <property type="entry name" value="GUANOSINE-3',5'-BIS(DIPHOSPHATE) 3'-PYROPHOSPHOHYDROLASE MESH1"/>
    <property type="match status" value="1"/>
</dbReference>
<dbReference type="SUPFAM" id="SSF109604">
    <property type="entry name" value="HD-domain/PDEase-like"/>
    <property type="match status" value="1"/>
</dbReference>
<dbReference type="InterPro" id="IPR052194">
    <property type="entry name" value="MESH1"/>
</dbReference>
<organism evidence="1 2">
    <name type="scientific">Frondihabitans sucicola</name>
    <dbReference type="NCBI Taxonomy" id="1268041"/>
    <lineage>
        <taxon>Bacteria</taxon>
        <taxon>Bacillati</taxon>
        <taxon>Actinomycetota</taxon>
        <taxon>Actinomycetes</taxon>
        <taxon>Micrococcales</taxon>
        <taxon>Microbacteriaceae</taxon>
        <taxon>Frondihabitans</taxon>
    </lineage>
</organism>
<dbReference type="Pfam" id="PF13328">
    <property type="entry name" value="HD_4"/>
    <property type="match status" value="1"/>
</dbReference>